<dbReference type="EMBL" id="BGPR01047015">
    <property type="protein sequence ID" value="GBO24009.1"/>
    <property type="molecule type" value="Genomic_DNA"/>
</dbReference>
<dbReference type="AlphaFoldDB" id="A0A4Y2VFD4"/>
<reference evidence="2 3" key="1">
    <citation type="journal article" date="2019" name="Sci. Rep.">
        <title>Orb-weaving spider Araneus ventricosus genome elucidates the spidroin gene catalogue.</title>
        <authorList>
            <person name="Kono N."/>
            <person name="Nakamura H."/>
            <person name="Ohtoshi R."/>
            <person name="Moran D.A.P."/>
            <person name="Shinohara A."/>
            <person name="Yoshida Y."/>
            <person name="Fujiwara M."/>
            <person name="Mori M."/>
            <person name="Tomita M."/>
            <person name="Arakawa K."/>
        </authorList>
    </citation>
    <scope>NUCLEOTIDE SEQUENCE [LARGE SCALE GENOMIC DNA]</scope>
</reference>
<keyword evidence="3" id="KW-1185">Reference proteome</keyword>
<feature type="non-terminal residue" evidence="2">
    <location>
        <position position="1"/>
    </location>
</feature>
<evidence type="ECO:0000256" key="1">
    <source>
        <dbReference type="SAM" id="MobiDB-lite"/>
    </source>
</evidence>
<proteinExistence type="predicted"/>
<protein>
    <submittedName>
        <fullName evidence="2">Uncharacterized protein</fullName>
    </submittedName>
</protein>
<feature type="region of interest" description="Disordered" evidence="1">
    <location>
        <begin position="1"/>
        <end position="26"/>
    </location>
</feature>
<evidence type="ECO:0000313" key="2">
    <source>
        <dbReference type="EMBL" id="GBO24009.1"/>
    </source>
</evidence>
<evidence type="ECO:0000313" key="3">
    <source>
        <dbReference type="Proteomes" id="UP000499080"/>
    </source>
</evidence>
<name>A0A4Y2VFD4_ARAVE</name>
<dbReference type="Proteomes" id="UP000499080">
    <property type="component" value="Unassembled WGS sequence"/>
</dbReference>
<accession>A0A4Y2VFD4</accession>
<gene>
    <name evidence="2" type="ORF">AVEN_90719_1</name>
</gene>
<comment type="caution">
    <text evidence="2">The sequence shown here is derived from an EMBL/GenBank/DDBJ whole genome shotgun (WGS) entry which is preliminary data.</text>
</comment>
<organism evidence="2 3">
    <name type="scientific">Araneus ventricosus</name>
    <name type="common">Orbweaver spider</name>
    <name type="synonym">Epeira ventricosa</name>
    <dbReference type="NCBI Taxonomy" id="182803"/>
    <lineage>
        <taxon>Eukaryota</taxon>
        <taxon>Metazoa</taxon>
        <taxon>Ecdysozoa</taxon>
        <taxon>Arthropoda</taxon>
        <taxon>Chelicerata</taxon>
        <taxon>Arachnida</taxon>
        <taxon>Araneae</taxon>
        <taxon>Araneomorphae</taxon>
        <taxon>Entelegynae</taxon>
        <taxon>Araneoidea</taxon>
        <taxon>Araneidae</taxon>
        <taxon>Araneus</taxon>
    </lineage>
</organism>
<sequence length="59" mass="6575">KQHEGYIGTDLINFEPQSESDGRHLSWHQTAQAEGRLAAYDSVCRHGGSSVESDSFRPE</sequence>